<dbReference type="SUPFAM" id="SSF51735">
    <property type="entry name" value="NAD(P)-binding Rossmann-fold domains"/>
    <property type="match status" value="1"/>
</dbReference>
<sequence>SPSNANELQRILSKYPERVQVLPLGMEDQSTIDALEIKIAQTCRRVDALFNVAGILGDGGMATPGPEGSVVSIDRDWLKKSLAVNIIGPVMLTKALSPLMRVSRRRARVGSMSDNRLGGWYSYRMSKSALNQATKTLGLELKRQGTWILALHSGTTDTDLSKPFQKNVQKEKLFPVEFTVNSLLDVVKSINAEHTGGFYDWAGKAIPY</sequence>
<dbReference type="EMBL" id="JABMIG020000084">
    <property type="protein sequence ID" value="KAL3794043.1"/>
    <property type="molecule type" value="Genomic_DNA"/>
</dbReference>
<reference evidence="1 2" key="1">
    <citation type="journal article" date="2020" name="G3 (Bethesda)">
        <title>Improved Reference Genome for Cyclotella cryptica CCMP332, a Model for Cell Wall Morphogenesis, Salinity Adaptation, and Lipid Production in Diatoms (Bacillariophyta).</title>
        <authorList>
            <person name="Roberts W.R."/>
            <person name="Downey K.M."/>
            <person name="Ruck E.C."/>
            <person name="Traller J.C."/>
            <person name="Alverson A.J."/>
        </authorList>
    </citation>
    <scope>NUCLEOTIDE SEQUENCE [LARGE SCALE GENOMIC DNA]</scope>
    <source>
        <strain evidence="1 2">CCMP332</strain>
    </source>
</reference>
<dbReference type="InterPro" id="IPR002347">
    <property type="entry name" value="SDR_fam"/>
</dbReference>
<dbReference type="Gene3D" id="3.40.50.720">
    <property type="entry name" value="NAD(P)-binding Rossmann-like Domain"/>
    <property type="match status" value="1"/>
</dbReference>
<dbReference type="PANTHER" id="PTHR43544">
    <property type="entry name" value="SHORT-CHAIN DEHYDROGENASE/REDUCTASE"/>
    <property type="match status" value="1"/>
</dbReference>
<organism evidence="1 2">
    <name type="scientific">Cyclotella cryptica</name>
    <dbReference type="NCBI Taxonomy" id="29204"/>
    <lineage>
        <taxon>Eukaryota</taxon>
        <taxon>Sar</taxon>
        <taxon>Stramenopiles</taxon>
        <taxon>Ochrophyta</taxon>
        <taxon>Bacillariophyta</taxon>
        <taxon>Coscinodiscophyceae</taxon>
        <taxon>Thalassiosirophycidae</taxon>
        <taxon>Stephanodiscales</taxon>
        <taxon>Stephanodiscaceae</taxon>
        <taxon>Cyclotella</taxon>
    </lineage>
</organism>
<protein>
    <recommendedName>
        <fullName evidence="3">Short-chain dehydrogenase</fullName>
    </recommendedName>
</protein>
<dbReference type="InterPro" id="IPR051468">
    <property type="entry name" value="Fungal_SecMetab_SDRs"/>
</dbReference>
<evidence type="ECO:0008006" key="3">
    <source>
        <dbReference type="Google" id="ProtNLM"/>
    </source>
</evidence>
<name>A0ABD3Q1E3_9STRA</name>
<comment type="caution">
    <text evidence="1">The sequence shown here is derived from an EMBL/GenBank/DDBJ whole genome shotgun (WGS) entry which is preliminary data.</text>
</comment>
<dbReference type="AlphaFoldDB" id="A0ABD3Q1E3"/>
<proteinExistence type="predicted"/>
<keyword evidence="2" id="KW-1185">Reference proteome</keyword>
<evidence type="ECO:0000313" key="1">
    <source>
        <dbReference type="EMBL" id="KAL3794043.1"/>
    </source>
</evidence>
<gene>
    <name evidence="1" type="ORF">HJC23_008931</name>
</gene>
<evidence type="ECO:0000313" key="2">
    <source>
        <dbReference type="Proteomes" id="UP001516023"/>
    </source>
</evidence>
<dbReference type="InterPro" id="IPR036291">
    <property type="entry name" value="NAD(P)-bd_dom_sf"/>
</dbReference>
<dbReference type="Proteomes" id="UP001516023">
    <property type="component" value="Unassembled WGS sequence"/>
</dbReference>
<feature type="non-terminal residue" evidence="1">
    <location>
        <position position="1"/>
    </location>
</feature>
<dbReference type="PANTHER" id="PTHR43544:SF12">
    <property type="entry name" value="NAD(P)-BINDING ROSSMANN-FOLD SUPERFAMILY PROTEIN"/>
    <property type="match status" value="1"/>
</dbReference>
<accession>A0ABD3Q1E3</accession>
<dbReference type="Pfam" id="PF13561">
    <property type="entry name" value="adh_short_C2"/>
    <property type="match status" value="1"/>
</dbReference>